<protein>
    <submittedName>
        <fullName evidence="2">Uncharacterized protein</fullName>
    </submittedName>
</protein>
<dbReference type="AlphaFoldDB" id="A0A543CX58"/>
<feature type="transmembrane region" description="Helical" evidence="1">
    <location>
        <begin position="102"/>
        <end position="123"/>
    </location>
</feature>
<keyword evidence="1" id="KW-1133">Transmembrane helix</keyword>
<organism evidence="2 3">
    <name type="scientific">Pseudonocardia kunmingensis</name>
    <dbReference type="NCBI Taxonomy" id="630975"/>
    <lineage>
        <taxon>Bacteria</taxon>
        <taxon>Bacillati</taxon>
        <taxon>Actinomycetota</taxon>
        <taxon>Actinomycetes</taxon>
        <taxon>Pseudonocardiales</taxon>
        <taxon>Pseudonocardiaceae</taxon>
        <taxon>Pseudonocardia</taxon>
    </lineage>
</organism>
<feature type="transmembrane region" description="Helical" evidence="1">
    <location>
        <begin position="77"/>
        <end position="96"/>
    </location>
</feature>
<proteinExistence type="predicted"/>
<evidence type="ECO:0000313" key="3">
    <source>
        <dbReference type="Proteomes" id="UP000315677"/>
    </source>
</evidence>
<keyword evidence="1" id="KW-0472">Membrane</keyword>
<comment type="caution">
    <text evidence="2">The sequence shown here is derived from an EMBL/GenBank/DDBJ whole genome shotgun (WGS) entry which is preliminary data.</text>
</comment>
<gene>
    <name evidence="2" type="ORF">FB558_8581</name>
</gene>
<sequence>MTTRNLAAIAAGLYGLWGLLHLGLGAALSWNALATGLPASEPGAESVMFFVCAMVFGGQAVAVAVTMNRHNDRLGYWLNLIVLGVVDIAFLVVMVLPGHVDLVGGLSGPLIWCLAAAVSTVALRRSARSPAARRSSA</sequence>
<evidence type="ECO:0000256" key="1">
    <source>
        <dbReference type="SAM" id="Phobius"/>
    </source>
</evidence>
<name>A0A543CX58_9PSEU</name>
<dbReference type="RefSeq" id="WP_211367250.1">
    <property type="nucleotide sequence ID" value="NZ_VFPA01000009.1"/>
</dbReference>
<reference evidence="2 3" key="1">
    <citation type="submission" date="2019-06" db="EMBL/GenBank/DDBJ databases">
        <title>Sequencing the genomes of 1000 actinobacteria strains.</title>
        <authorList>
            <person name="Klenk H.-P."/>
        </authorList>
    </citation>
    <scope>NUCLEOTIDE SEQUENCE [LARGE SCALE GENOMIC DNA]</scope>
    <source>
        <strain evidence="2 3">DSM 45301</strain>
    </source>
</reference>
<keyword evidence="1" id="KW-0812">Transmembrane</keyword>
<keyword evidence="3" id="KW-1185">Reference proteome</keyword>
<dbReference type="EMBL" id="VFPA01000009">
    <property type="protein sequence ID" value="TQM01680.1"/>
    <property type="molecule type" value="Genomic_DNA"/>
</dbReference>
<dbReference type="Proteomes" id="UP000315677">
    <property type="component" value="Unassembled WGS sequence"/>
</dbReference>
<evidence type="ECO:0000313" key="2">
    <source>
        <dbReference type="EMBL" id="TQM01680.1"/>
    </source>
</evidence>
<feature type="transmembrane region" description="Helical" evidence="1">
    <location>
        <begin position="44"/>
        <end position="65"/>
    </location>
</feature>
<accession>A0A543CX58</accession>